<dbReference type="RefSeq" id="WP_022394090.1">
    <property type="nucleotide sequence ID" value="NZ_QRZF01000008.1"/>
</dbReference>
<keyword evidence="1" id="KW-0472">Membrane</keyword>
<dbReference type="InterPro" id="IPR007345">
    <property type="entry name" value="Polysacch_pyruvyl_Trfase"/>
</dbReference>
<dbReference type="GO" id="GO:0016740">
    <property type="term" value="F:transferase activity"/>
    <property type="evidence" value="ECO:0007669"/>
    <property type="project" value="UniProtKB-KW"/>
</dbReference>
<evidence type="ECO:0000313" key="3">
    <source>
        <dbReference type="EMBL" id="RGV52979.1"/>
    </source>
</evidence>
<reference evidence="3 4" key="1">
    <citation type="submission" date="2018-08" db="EMBL/GenBank/DDBJ databases">
        <title>A genome reference for cultivated species of the human gut microbiota.</title>
        <authorList>
            <person name="Zou Y."/>
            <person name="Xue W."/>
            <person name="Luo G."/>
        </authorList>
    </citation>
    <scope>NUCLEOTIDE SEQUENCE [LARGE SCALE GENOMIC DNA]</scope>
    <source>
        <strain evidence="3 4">AF14-32</strain>
    </source>
</reference>
<comment type="caution">
    <text evidence="3">The sequence shown here is derived from an EMBL/GenBank/DDBJ whole genome shotgun (WGS) entry which is preliminary data.</text>
</comment>
<organism evidence="3 4">
    <name type="scientific">Bacteroides intestinalis</name>
    <dbReference type="NCBI Taxonomy" id="329854"/>
    <lineage>
        <taxon>Bacteria</taxon>
        <taxon>Pseudomonadati</taxon>
        <taxon>Bacteroidota</taxon>
        <taxon>Bacteroidia</taxon>
        <taxon>Bacteroidales</taxon>
        <taxon>Bacteroidaceae</taxon>
        <taxon>Bacteroides</taxon>
    </lineage>
</organism>
<proteinExistence type="predicted"/>
<protein>
    <submittedName>
        <fullName evidence="3">Polysaccharide pyruvyl transferase family protein</fullName>
    </submittedName>
</protein>
<name>A0A412Y6C5_9BACE</name>
<keyword evidence="3" id="KW-0808">Transferase</keyword>
<accession>A0A412Y6C5</accession>
<dbReference type="Proteomes" id="UP000283850">
    <property type="component" value="Unassembled WGS sequence"/>
</dbReference>
<evidence type="ECO:0000256" key="1">
    <source>
        <dbReference type="SAM" id="Phobius"/>
    </source>
</evidence>
<dbReference type="AlphaFoldDB" id="A0A412Y6C5"/>
<dbReference type="Pfam" id="PF04230">
    <property type="entry name" value="PS_pyruv_trans"/>
    <property type="match status" value="1"/>
</dbReference>
<sequence length="365" mass="42681">MTKRIGILTLPIGANVGGVLQAFALNFILIGMGYDVETLKNYSDRQLSKRILCLYRIFVEYYQRRFIRRYIRRSKIVIRDEAGFEKIGKLYDALITGSDQVWREECTGSYYYYYYLALAKDCLVKKIAYAASFGIGPDEWQADNERVEKLRRLVLHFTGVSVREDSGIDICRRFYDGKVLHVLDPTMLLSKDTYLLLCSKILKNLKVIKPHLFAYILDDTADKWRIIRNCADTASLGITAYTERKKIKNLFLLKDLHIAHYMFPSVEQWLANFAIADFIVTDSFHGTVFSILFNKQFIVVANKDRGQARFDSLLRMFGLQDRLVHDYEDYVQCKWETINYSVVNEILEQERKKSLAFLKECLRDE</sequence>
<keyword evidence="1" id="KW-1133">Transmembrane helix</keyword>
<gene>
    <name evidence="3" type="ORF">DWW10_13590</name>
</gene>
<feature type="transmembrane region" description="Helical" evidence="1">
    <location>
        <begin position="12"/>
        <end position="34"/>
    </location>
</feature>
<feature type="domain" description="Polysaccharide pyruvyl transferase" evidence="2">
    <location>
        <begin position="15"/>
        <end position="303"/>
    </location>
</feature>
<keyword evidence="1" id="KW-0812">Transmembrane</keyword>
<dbReference type="EMBL" id="QRZF01000008">
    <property type="protein sequence ID" value="RGV52979.1"/>
    <property type="molecule type" value="Genomic_DNA"/>
</dbReference>
<evidence type="ECO:0000313" key="4">
    <source>
        <dbReference type="Proteomes" id="UP000283850"/>
    </source>
</evidence>
<evidence type="ECO:0000259" key="2">
    <source>
        <dbReference type="Pfam" id="PF04230"/>
    </source>
</evidence>